<gene>
    <name evidence="2" type="ORF">LEA_04914</name>
</gene>
<evidence type="ECO:0000313" key="2">
    <source>
        <dbReference type="EMBL" id="EKC76001.1"/>
    </source>
</evidence>
<organism evidence="2">
    <name type="scientific">human gut metagenome</name>
    <dbReference type="NCBI Taxonomy" id="408170"/>
    <lineage>
        <taxon>unclassified sequences</taxon>
        <taxon>metagenomes</taxon>
        <taxon>organismal metagenomes</taxon>
    </lineage>
</organism>
<dbReference type="EMBL" id="AJWY01003217">
    <property type="protein sequence ID" value="EKC76001.1"/>
    <property type="molecule type" value="Genomic_DNA"/>
</dbReference>
<dbReference type="InterPro" id="IPR027417">
    <property type="entry name" value="P-loop_NTPase"/>
</dbReference>
<proteinExistence type="predicted"/>
<name>K1UWK7_9ZZZZ</name>
<feature type="non-terminal residue" evidence="2">
    <location>
        <position position="327"/>
    </location>
</feature>
<dbReference type="InterPro" id="IPR052933">
    <property type="entry name" value="DNA_Protect_Modify"/>
</dbReference>
<dbReference type="Gene3D" id="3.40.50.300">
    <property type="entry name" value="P-loop containing nucleotide triphosphate hydrolases"/>
    <property type="match status" value="1"/>
</dbReference>
<comment type="caution">
    <text evidence="2">The sequence shown here is derived from an EMBL/GenBank/DDBJ whole genome shotgun (WGS) entry which is preliminary data.</text>
</comment>
<dbReference type="SUPFAM" id="SSF52540">
    <property type="entry name" value="P-loop containing nucleoside triphosphate hydrolases"/>
    <property type="match status" value="1"/>
</dbReference>
<reference evidence="2" key="1">
    <citation type="journal article" date="2013" name="Environ. Microbiol.">
        <title>Microbiota from the distal guts of lean and obese adolescents exhibit partial functional redundancy besides clear differences in community structure.</title>
        <authorList>
            <person name="Ferrer M."/>
            <person name="Ruiz A."/>
            <person name="Lanza F."/>
            <person name="Haange S.B."/>
            <person name="Oberbach A."/>
            <person name="Till H."/>
            <person name="Bargiela R."/>
            <person name="Campoy C."/>
            <person name="Segura M.T."/>
            <person name="Richter M."/>
            <person name="von Bergen M."/>
            <person name="Seifert J."/>
            <person name="Suarez A."/>
        </authorList>
    </citation>
    <scope>NUCLEOTIDE SEQUENCE</scope>
</reference>
<feature type="domain" description="Helicase C-terminal" evidence="1">
    <location>
        <begin position="123"/>
        <end position="285"/>
    </location>
</feature>
<dbReference type="PANTHER" id="PTHR41313:SF1">
    <property type="entry name" value="DNA METHYLASE ADENINE-SPECIFIC DOMAIN-CONTAINING PROTEIN"/>
    <property type="match status" value="1"/>
</dbReference>
<dbReference type="Pfam" id="PF00271">
    <property type="entry name" value="Helicase_C"/>
    <property type="match status" value="1"/>
</dbReference>
<accession>K1UWK7</accession>
<protein>
    <recommendedName>
        <fullName evidence="1">Helicase C-terminal domain-containing protein</fullName>
    </recommendedName>
</protein>
<dbReference type="InterPro" id="IPR001650">
    <property type="entry name" value="Helicase_C-like"/>
</dbReference>
<sequence>MFKEIADIKTADQLHLPTPQVEYHNIVAQPTEQQQEMVKALSERASLVHSGTVDPSQDNMLKITSDGRKLGLDQRIINQLLPDEPGTKVNQCVNNIMQIWRDGEADKLTQLVFCDISTPQARPAKKVAKELDNPTLHALEDAVPLDEPEPAFTVYEDIRQKLIAQGVPAEQIAFIHEANTEVRKKELFSKVRTGQVRVLLGSTAKMGAGTNVQDRLVALHDLDCPWRPGDLAQRKGRIERQGNQNETVHVYRYVTEGTFDAYLWQTVENKQKFISQIMTSKSPVRSCDDVDETALSFAEIKALCAGDPRIKERMDLDVDVARLKLMK</sequence>
<dbReference type="PANTHER" id="PTHR41313">
    <property type="entry name" value="ADENINE-SPECIFIC METHYLTRANSFERASE"/>
    <property type="match status" value="1"/>
</dbReference>
<dbReference type="AlphaFoldDB" id="K1UWK7"/>
<evidence type="ECO:0000259" key="1">
    <source>
        <dbReference type="PROSITE" id="PS51194"/>
    </source>
</evidence>
<dbReference type="PROSITE" id="PS51194">
    <property type="entry name" value="HELICASE_CTER"/>
    <property type="match status" value="1"/>
</dbReference>